<feature type="compositionally biased region" description="Acidic residues" evidence="1">
    <location>
        <begin position="141"/>
        <end position="156"/>
    </location>
</feature>
<feature type="compositionally biased region" description="Acidic residues" evidence="1">
    <location>
        <begin position="552"/>
        <end position="562"/>
    </location>
</feature>
<feature type="compositionally biased region" description="Basic and acidic residues" evidence="1">
    <location>
        <begin position="212"/>
        <end position="225"/>
    </location>
</feature>
<reference evidence="2 3" key="1">
    <citation type="submission" date="2022-01" db="EMBL/GenBank/DDBJ databases">
        <authorList>
            <person name="Xiong W."/>
            <person name="Schranz E."/>
        </authorList>
    </citation>
    <scope>NUCLEOTIDE SEQUENCE [LARGE SCALE GENOMIC DNA]</scope>
</reference>
<dbReference type="PANTHER" id="PTHR34835">
    <property type="entry name" value="OS07G0283600 PROTEIN-RELATED"/>
    <property type="match status" value="1"/>
</dbReference>
<feature type="region of interest" description="Disordered" evidence="1">
    <location>
        <begin position="550"/>
        <end position="680"/>
    </location>
</feature>
<organism evidence="2 3">
    <name type="scientific">Lactuca virosa</name>
    <dbReference type="NCBI Taxonomy" id="75947"/>
    <lineage>
        <taxon>Eukaryota</taxon>
        <taxon>Viridiplantae</taxon>
        <taxon>Streptophyta</taxon>
        <taxon>Embryophyta</taxon>
        <taxon>Tracheophyta</taxon>
        <taxon>Spermatophyta</taxon>
        <taxon>Magnoliopsida</taxon>
        <taxon>eudicotyledons</taxon>
        <taxon>Gunneridae</taxon>
        <taxon>Pentapetalae</taxon>
        <taxon>asterids</taxon>
        <taxon>campanulids</taxon>
        <taxon>Asterales</taxon>
        <taxon>Asteraceae</taxon>
        <taxon>Cichorioideae</taxon>
        <taxon>Cichorieae</taxon>
        <taxon>Lactucinae</taxon>
        <taxon>Lactuca</taxon>
    </lineage>
</organism>
<feature type="compositionally biased region" description="Basic and acidic residues" evidence="1">
    <location>
        <begin position="182"/>
        <end position="193"/>
    </location>
</feature>
<evidence type="ECO:0000313" key="2">
    <source>
        <dbReference type="EMBL" id="CAH1442061.1"/>
    </source>
</evidence>
<feature type="compositionally biased region" description="Basic residues" evidence="1">
    <location>
        <begin position="198"/>
        <end position="211"/>
    </location>
</feature>
<name>A0AAU9NVW4_9ASTR</name>
<accession>A0AAU9NVW4</accession>
<comment type="caution">
    <text evidence="2">The sequence shown here is derived from an EMBL/GenBank/DDBJ whole genome shotgun (WGS) entry which is preliminary data.</text>
</comment>
<proteinExistence type="predicted"/>
<dbReference type="Proteomes" id="UP001157418">
    <property type="component" value="Unassembled WGS sequence"/>
</dbReference>
<evidence type="ECO:0000313" key="3">
    <source>
        <dbReference type="Proteomes" id="UP001157418"/>
    </source>
</evidence>
<dbReference type="PANTHER" id="PTHR34835:SF90">
    <property type="entry name" value="AMINOTRANSFERASE-LIKE PLANT MOBILE DOMAIN-CONTAINING PROTEIN"/>
    <property type="match status" value="1"/>
</dbReference>
<sequence>MNIVASDNADMNFQMNFIALLINSLIESSSCGKANTYPLNYIMKNTNISNIDWCSYLLNCLVKTKRSFDSSNPTSNFVGPSAFFVDYEQMILMKIRKINLLIENGINNFPTSVRLNHLKSMLDEFFNDEDQIAQEDNRNNDDDDDDDDDDEDDEEISPLKPSSKENPKQKHKKRKKGQCNRRNKDNNITKKYESYCSIHRRKANSNRKKKEKEKDQMKKTQQKQDIKKRKKKIIKKHFDTIRNRCTPGALLSVIQGLNEVQKNCVKQMGFGGILNMKMTEVPGALSCFVLKNFNSETKKIVLQKGVIDVTKESVKEILGFPLGRKQFSKLKFRTTEDKCYEEWTNQFDDKKMIRLQDIKMKNVSTNKADMNFKMNFIALLINSLIESSSSGKANTNPLNYIISKTKIENIDWCSYLIDCLVKNKQSFNPSNPTSNFNGPSAYLVLLYLDRIKSDVLNIERTRPVICHWTLEKIKMRETFEKDELGDFGTGDFNDEYVDEELNEESYEHVVMNKYKKLHMMIEDGINKFPENITLYHLKISFDAIFKDKSDNSDDDDDNGDDNDQSKKKNLRDKKMSILKEERNRNEKNKDEGGEAIKIIDGEKDENDNNDKGLDDMNLNDEAVANEKGGNNKEQNVEGEAVEGMHIKRKNDKKVEGITGEQPQRDGEDGEKDENDNNDHS</sequence>
<feature type="compositionally biased region" description="Basic residues" evidence="1">
    <location>
        <begin position="169"/>
        <end position="181"/>
    </location>
</feature>
<evidence type="ECO:0000256" key="1">
    <source>
        <dbReference type="SAM" id="MobiDB-lite"/>
    </source>
</evidence>
<protein>
    <submittedName>
        <fullName evidence="2">Uncharacterized protein</fullName>
    </submittedName>
</protein>
<gene>
    <name evidence="2" type="ORF">LVIROSA_LOCUS28075</name>
</gene>
<dbReference type="EMBL" id="CAKMRJ010005412">
    <property type="protein sequence ID" value="CAH1442061.1"/>
    <property type="molecule type" value="Genomic_DNA"/>
</dbReference>
<feature type="region of interest" description="Disordered" evidence="1">
    <location>
        <begin position="132"/>
        <end position="231"/>
    </location>
</feature>
<feature type="compositionally biased region" description="Basic and acidic residues" evidence="1">
    <location>
        <begin position="572"/>
        <end position="614"/>
    </location>
</feature>
<dbReference type="AlphaFoldDB" id="A0AAU9NVW4"/>
<keyword evidence="3" id="KW-1185">Reference proteome</keyword>